<sequence length="590" mass="65052">MDPMDPTEHPRPLLRRPWTSLDGEWEFAADPERTGTPGGIAFDRRIRVPYAPETPASGVHWKGLLNRAWYRRPLPAPGGDRHTVLHLGAVDRVCDVWVGGAHVAHHEGGYTAFSVDVTDALGDGADLVVRADDDPLDLEAPRGKQEWRDEPHEIWYPRTTGIWRTAWLEQVSREHIADVQWRGDPRTLRVDVRVELSVPVTGARLHLRLRAGERLLVDDVVRVDGAVVERTVQVGDGGFDDRGALLWEPGSPTLLDADLALVAGGGEILDEVRSYTALRSMEVDDGRFLLNGRPAWLRLVLDQGYWPDTGATPPHVGALRRDLELTRALGFTGARKHQKTEDPRYLALADRMGLLVWAEMPSAYRPGPTAAARLLREWPEVVAAHRGHPSVVTWVPLNESWGVPEAESDPRQRALIRALAAQADALDGTRPVSANDGWEALGGDVLGIHDYRQDPAGLADRYRTQPDLERAATGRREDGRLADLERAGTAGRAVVLSEFGGISLNAAALRGRPDAGDRTEAWGYADASSPEDLLVRYREQWAAVRATDALAGACWTQLTDTYQEVNGLLTMDRVPKCDLEDLRRATCGEG</sequence>
<evidence type="ECO:0000259" key="1">
    <source>
        <dbReference type="Pfam" id="PF02836"/>
    </source>
</evidence>
<dbReference type="SUPFAM" id="SSF51445">
    <property type="entry name" value="(Trans)glycosidases"/>
    <property type="match status" value="1"/>
</dbReference>
<dbReference type="AlphaFoldDB" id="A0A285EI54"/>
<dbReference type="OrthoDB" id="9762066at2"/>
<gene>
    <name evidence="2" type="ORF">SAMN06893097_112105</name>
</gene>
<keyword evidence="3" id="KW-1185">Reference proteome</keyword>
<dbReference type="Gene3D" id="3.20.20.80">
    <property type="entry name" value="Glycosidases"/>
    <property type="match status" value="1"/>
</dbReference>
<dbReference type="InterPro" id="IPR006103">
    <property type="entry name" value="Glyco_hydro_2_cat"/>
</dbReference>
<evidence type="ECO:0000313" key="3">
    <source>
        <dbReference type="Proteomes" id="UP000219514"/>
    </source>
</evidence>
<dbReference type="SUPFAM" id="SSF49785">
    <property type="entry name" value="Galactose-binding domain-like"/>
    <property type="match status" value="1"/>
</dbReference>
<accession>A0A285EI54</accession>
<dbReference type="Pfam" id="PF02836">
    <property type="entry name" value="Glyco_hydro_2_C"/>
    <property type="match status" value="1"/>
</dbReference>
<dbReference type="GO" id="GO:0005975">
    <property type="term" value="P:carbohydrate metabolic process"/>
    <property type="evidence" value="ECO:0007669"/>
    <property type="project" value="InterPro"/>
</dbReference>
<dbReference type="EMBL" id="OBDO01000012">
    <property type="protein sequence ID" value="SNX98809.1"/>
    <property type="molecule type" value="Genomic_DNA"/>
</dbReference>
<feature type="domain" description="Glycoside hydrolase family 2 catalytic" evidence="1">
    <location>
        <begin position="282"/>
        <end position="436"/>
    </location>
</feature>
<keyword evidence="2" id="KW-0378">Hydrolase</keyword>
<protein>
    <submittedName>
        <fullName evidence="2">Glycosyl hydrolases family 2, TIM barrel domain</fullName>
    </submittedName>
</protein>
<dbReference type="GO" id="GO:0004553">
    <property type="term" value="F:hydrolase activity, hydrolyzing O-glycosyl compounds"/>
    <property type="evidence" value="ECO:0007669"/>
    <property type="project" value="InterPro"/>
</dbReference>
<organism evidence="2 3">
    <name type="scientific">Geodermatophilus sabuli</name>
    <dbReference type="NCBI Taxonomy" id="1564158"/>
    <lineage>
        <taxon>Bacteria</taxon>
        <taxon>Bacillati</taxon>
        <taxon>Actinomycetota</taxon>
        <taxon>Actinomycetes</taxon>
        <taxon>Geodermatophilales</taxon>
        <taxon>Geodermatophilaceae</taxon>
        <taxon>Geodermatophilus</taxon>
    </lineage>
</organism>
<dbReference type="PANTHER" id="PTHR42732">
    <property type="entry name" value="BETA-GALACTOSIDASE"/>
    <property type="match status" value="1"/>
</dbReference>
<dbReference type="InterPro" id="IPR008979">
    <property type="entry name" value="Galactose-bd-like_sf"/>
</dbReference>
<reference evidence="2 3" key="1">
    <citation type="submission" date="2017-09" db="EMBL/GenBank/DDBJ databases">
        <authorList>
            <person name="Ehlers B."/>
            <person name="Leendertz F.H."/>
        </authorList>
    </citation>
    <scope>NUCLEOTIDE SEQUENCE [LARGE SCALE GENOMIC DNA]</scope>
    <source>
        <strain evidence="2 3">DSM 46844</strain>
    </source>
</reference>
<dbReference type="Gene3D" id="2.60.120.260">
    <property type="entry name" value="Galactose-binding domain-like"/>
    <property type="match status" value="1"/>
</dbReference>
<dbReference type="PANTHER" id="PTHR42732:SF3">
    <property type="entry name" value="HYDROLASE"/>
    <property type="match status" value="1"/>
</dbReference>
<evidence type="ECO:0000313" key="2">
    <source>
        <dbReference type="EMBL" id="SNX98809.1"/>
    </source>
</evidence>
<dbReference type="InterPro" id="IPR017853">
    <property type="entry name" value="GH"/>
</dbReference>
<proteinExistence type="predicted"/>
<dbReference type="Proteomes" id="UP000219514">
    <property type="component" value="Unassembled WGS sequence"/>
</dbReference>
<dbReference type="InterPro" id="IPR051913">
    <property type="entry name" value="GH2_Domain-Containing"/>
</dbReference>
<name>A0A285EI54_9ACTN</name>